<feature type="domain" description="C2H2-type" evidence="11">
    <location>
        <begin position="27"/>
        <end position="54"/>
    </location>
</feature>
<dbReference type="OrthoDB" id="427030at2759"/>
<evidence type="ECO:0000256" key="3">
    <source>
        <dbReference type="ARBA" id="ARBA00022737"/>
    </source>
</evidence>
<dbReference type="Pfam" id="PF13912">
    <property type="entry name" value="zf-C2H2_6"/>
    <property type="match status" value="1"/>
</dbReference>
<keyword evidence="3" id="KW-0677">Repeat</keyword>
<dbReference type="Gene3D" id="3.30.160.60">
    <property type="entry name" value="Classic Zinc Finger"/>
    <property type="match status" value="2"/>
</dbReference>
<dbReference type="EMBL" id="VWZE01043831">
    <property type="protein sequence ID" value="NXF98674.1"/>
    <property type="molecule type" value="Genomic_DNA"/>
</dbReference>
<dbReference type="SUPFAM" id="SSF57667">
    <property type="entry name" value="beta-beta-alpha zinc fingers"/>
    <property type="match status" value="1"/>
</dbReference>
<reference evidence="12 13" key="1">
    <citation type="submission" date="2019-09" db="EMBL/GenBank/DDBJ databases">
        <title>Bird 10,000 Genomes (B10K) Project - Family phase.</title>
        <authorList>
            <person name="Zhang G."/>
        </authorList>
    </citation>
    <scope>NUCLEOTIDE SEQUENCE [LARGE SCALE GENOMIC DNA]</scope>
    <source>
        <strain evidence="12">B10K-DU-001-04</strain>
        <tissue evidence="12">Muscle</tissue>
    </source>
</reference>
<dbReference type="GO" id="GO:0000978">
    <property type="term" value="F:RNA polymerase II cis-regulatory region sequence-specific DNA binding"/>
    <property type="evidence" value="ECO:0007669"/>
    <property type="project" value="TreeGrafter"/>
</dbReference>
<comment type="function">
    <text evidence="1">May be involved in transcriptional regulation.</text>
</comment>
<dbReference type="GO" id="GO:0008270">
    <property type="term" value="F:zinc ion binding"/>
    <property type="evidence" value="ECO:0007669"/>
    <property type="project" value="UniProtKB-KW"/>
</dbReference>
<evidence type="ECO:0000259" key="11">
    <source>
        <dbReference type="PROSITE" id="PS50157"/>
    </source>
</evidence>
<evidence type="ECO:0000313" key="13">
    <source>
        <dbReference type="Proteomes" id="UP000583613"/>
    </source>
</evidence>
<evidence type="ECO:0000256" key="6">
    <source>
        <dbReference type="ARBA" id="ARBA00023015"/>
    </source>
</evidence>
<evidence type="ECO:0000256" key="4">
    <source>
        <dbReference type="ARBA" id="ARBA00022771"/>
    </source>
</evidence>
<evidence type="ECO:0000313" key="12">
    <source>
        <dbReference type="EMBL" id="NXF98674.1"/>
    </source>
</evidence>
<dbReference type="PANTHER" id="PTHR23235:SF120">
    <property type="entry name" value="KRUPPEL-LIKE FACTOR 15"/>
    <property type="match status" value="1"/>
</dbReference>
<dbReference type="InterPro" id="IPR013087">
    <property type="entry name" value="Znf_C2H2_type"/>
</dbReference>
<dbReference type="PANTHER" id="PTHR23235">
    <property type="entry name" value="KRUEPPEL-LIKE TRANSCRIPTION FACTOR"/>
    <property type="match status" value="1"/>
</dbReference>
<evidence type="ECO:0000256" key="2">
    <source>
        <dbReference type="ARBA" id="ARBA00022723"/>
    </source>
</evidence>
<feature type="region of interest" description="Disordered" evidence="10">
    <location>
        <begin position="42"/>
        <end position="70"/>
    </location>
</feature>
<accession>A0A7K8Y6M5</accession>
<dbReference type="AlphaFoldDB" id="A0A7K8Y6M5"/>
<keyword evidence="4 9" id="KW-0863">Zinc-finger</keyword>
<sequence>CSDCGKALSSGASLLSHRRIHTGERPFACPDCGRAFMAAKALGKHRKSHRQGQPGAAPGHGGLQGGPEGS</sequence>
<keyword evidence="7" id="KW-0238">DNA-binding</keyword>
<feature type="compositionally biased region" description="Gly residues" evidence="10">
    <location>
        <begin position="58"/>
        <end position="70"/>
    </location>
</feature>
<evidence type="ECO:0000256" key="8">
    <source>
        <dbReference type="ARBA" id="ARBA00023163"/>
    </source>
</evidence>
<keyword evidence="8" id="KW-0804">Transcription</keyword>
<proteinExistence type="predicted"/>
<name>A0A7K8Y6M5_9PICI</name>
<dbReference type="FunFam" id="3.30.160.60:FF:000495">
    <property type="entry name" value="zinc finger protein 668"/>
    <property type="match status" value="1"/>
</dbReference>
<comment type="caution">
    <text evidence="12">The sequence shown here is derived from an EMBL/GenBank/DDBJ whole genome shotgun (WGS) entry which is preliminary data.</text>
</comment>
<dbReference type="InterPro" id="IPR036236">
    <property type="entry name" value="Znf_C2H2_sf"/>
</dbReference>
<organism evidence="12 13">
    <name type="scientific">Eubucco bourcierii</name>
    <name type="common">red-headed barbet</name>
    <dbReference type="NCBI Taxonomy" id="91767"/>
    <lineage>
        <taxon>Eukaryota</taxon>
        <taxon>Metazoa</taxon>
        <taxon>Chordata</taxon>
        <taxon>Craniata</taxon>
        <taxon>Vertebrata</taxon>
        <taxon>Euteleostomi</taxon>
        <taxon>Archelosauria</taxon>
        <taxon>Archosauria</taxon>
        <taxon>Dinosauria</taxon>
        <taxon>Saurischia</taxon>
        <taxon>Theropoda</taxon>
        <taxon>Coelurosauria</taxon>
        <taxon>Aves</taxon>
        <taxon>Neognathae</taxon>
        <taxon>Neoaves</taxon>
        <taxon>Telluraves</taxon>
        <taxon>Coraciimorphae</taxon>
        <taxon>Piciformes</taxon>
        <taxon>Ramphastidae</taxon>
        <taxon>Eubucco</taxon>
    </lineage>
</organism>
<keyword evidence="13" id="KW-1185">Reference proteome</keyword>
<protein>
    <submittedName>
        <fullName evidence="12">ZN787 protein</fullName>
    </submittedName>
</protein>
<dbReference type="Proteomes" id="UP000583613">
    <property type="component" value="Unassembled WGS sequence"/>
</dbReference>
<keyword evidence="2" id="KW-0479">Metal-binding</keyword>
<feature type="domain" description="C2H2-type" evidence="11">
    <location>
        <begin position="1"/>
        <end position="26"/>
    </location>
</feature>
<dbReference type="PROSITE" id="PS00028">
    <property type="entry name" value="ZINC_FINGER_C2H2_1"/>
    <property type="match status" value="2"/>
</dbReference>
<gene>
    <name evidence="12" type="primary">Znf787_5</name>
    <name evidence="12" type="ORF">EUBBOU_R15489</name>
</gene>
<feature type="non-terminal residue" evidence="12">
    <location>
        <position position="70"/>
    </location>
</feature>
<evidence type="ECO:0000256" key="9">
    <source>
        <dbReference type="PROSITE-ProRule" id="PRU00042"/>
    </source>
</evidence>
<dbReference type="SMART" id="SM00355">
    <property type="entry name" value="ZnF_C2H2"/>
    <property type="match status" value="2"/>
</dbReference>
<evidence type="ECO:0000256" key="1">
    <source>
        <dbReference type="ARBA" id="ARBA00003767"/>
    </source>
</evidence>
<keyword evidence="6" id="KW-0805">Transcription regulation</keyword>
<dbReference type="FunFam" id="3.30.160.60:FF:002107">
    <property type="entry name" value="Zinc finger protein 484"/>
    <property type="match status" value="1"/>
</dbReference>
<dbReference type="GO" id="GO:0000981">
    <property type="term" value="F:DNA-binding transcription factor activity, RNA polymerase II-specific"/>
    <property type="evidence" value="ECO:0007669"/>
    <property type="project" value="TreeGrafter"/>
</dbReference>
<keyword evidence="5" id="KW-0862">Zinc</keyword>
<feature type="non-terminal residue" evidence="12">
    <location>
        <position position="1"/>
    </location>
</feature>
<evidence type="ECO:0000256" key="5">
    <source>
        <dbReference type="ARBA" id="ARBA00022833"/>
    </source>
</evidence>
<evidence type="ECO:0000256" key="10">
    <source>
        <dbReference type="SAM" id="MobiDB-lite"/>
    </source>
</evidence>
<dbReference type="PROSITE" id="PS50157">
    <property type="entry name" value="ZINC_FINGER_C2H2_2"/>
    <property type="match status" value="2"/>
</dbReference>
<evidence type="ECO:0000256" key="7">
    <source>
        <dbReference type="ARBA" id="ARBA00023125"/>
    </source>
</evidence>
<dbReference type="Pfam" id="PF00096">
    <property type="entry name" value="zf-C2H2"/>
    <property type="match status" value="1"/>
</dbReference>